<dbReference type="Pfam" id="PF01269">
    <property type="entry name" value="Fibrillarin"/>
    <property type="match status" value="1"/>
</dbReference>
<evidence type="ECO:0000256" key="1">
    <source>
        <dbReference type="ARBA" id="ARBA00010632"/>
    </source>
</evidence>
<dbReference type="InterPro" id="IPR000692">
    <property type="entry name" value="Fibrillarin"/>
</dbReference>
<feature type="region of interest" description="Disordered" evidence="9">
    <location>
        <begin position="317"/>
        <end position="340"/>
    </location>
</feature>
<evidence type="ECO:0000256" key="5">
    <source>
        <dbReference type="ARBA" id="ARBA00022679"/>
    </source>
</evidence>
<evidence type="ECO:0000256" key="2">
    <source>
        <dbReference type="ARBA" id="ARBA00015190"/>
    </source>
</evidence>
<name>A0ABN9VE76_9DINO</name>
<keyword evidence="3" id="KW-0698">rRNA processing</keyword>
<proteinExistence type="inferred from homology"/>
<dbReference type="Gene3D" id="3.30.200.20">
    <property type="entry name" value="Phosphorylase Kinase, domain 1"/>
    <property type="match status" value="1"/>
</dbReference>
<keyword evidence="6" id="KW-0694">RNA-binding</keyword>
<protein>
    <recommendedName>
        <fullName evidence="2">rRNA 2'-O-methyltransferase fibrillarin</fullName>
    </recommendedName>
    <alternativeName>
        <fullName evidence="7">Histone-glutamine methyltransferase</fullName>
    </alternativeName>
</protein>
<dbReference type="PANTHER" id="PTHR10335:SF17">
    <property type="entry name" value="FIBRILLARIN"/>
    <property type="match status" value="1"/>
</dbReference>
<keyword evidence="5" id="KW-0808">Transferase</keyword>
<comment type="similarity">
    <text evidence="1">Belongs to the methyltransferase superfamily. Fibrillarin family.</text>
</comment>
<dbReference type="InterPro" id="IPR020813">
    <property type="entry name" value="Fibrillarin_CS"/>
</dbReference>
<accession>A0ABN9VE76</accession>
<dbReference type="InterPro" id="IPR029063">
    <property type="entry name" value="SAM-dependent_MTases_sf"/>
</dbReference>
<reference evidence="10" key="1">
    <citation type="submission" date="2023-10" db="EMBL/GenBank/DDBJ databases">
        <authorList>
            <person name="Chen Y."/>
            <person name="Shah S."/>
            <person name="Dougan E. K."/>
            <person name="Thang M."/>
            <person name="Chan C."/>
        </authorList>
    </citation>
    <scope>NUCLEOTIDE SEQUENCE [LARGE SCALE GENOMIC DNA]</scope>
</reference>
<evidence type="ECO:0000256" key="6">
    <source>
        <dbReference type="ARBA" id="ARBA00022884"/>
    </source>
</evidence>
<dbReference type="PANTHER" id="PTHR10335">
    <property type="entry name" value="RRNA 2-O-METHYLTRANSFERASE FIBRILLARIN"/>
    <property type="match status" value="1"/>
</dbReference>
<dbReference type="SUPFAM" id="SSF53335">
    <property type="entry name" value="S-adenosyl-L-methionine-dependent methyltransferases"/>
    <property type="match status" value="1"/>
</dbReference>
<evidence type="ECO:0000313" key="11">
    <source>
        <dbReference type="Proteomes" id="UP001189429"/>
    </source>
</evidence>
<evidence type="ECO:0000256" key="7">
    <source>
        <dbReference type="ARBA" id="ARBA00032245"/>
    </source>
</evidence>
<keyword evidence="4" id="KW-0489">Methyltransferase</keyword>
<dbReference type="SMART" id="SM01206">
    <property type="entry name" value="Fibrillarin"/>
    <property type="match status" value="1"/>
</dbReference>
<evidence type="ECO:0000256" key="4">
    <source>
        <dbReference type="ARBA" id="ARBA00022603"/>
    </source>
</evidence>
<feature type="non-terminal residue" evidence="10">
    <location>
        <position position="501"/>
    </location>
</feature>
<dbReference type="NCBIfam" id="NF003276">
    <property type="entry name" value="PRK04266.1-2"/>
    <property type="match status" value="1"/>
</dbReference>
<comment type="catalytic activity">
    <reaction evidence="8">
        <text>L-glutaminyl-[histone H2A] + S-adenosyl-L-methionine = N(5)-methyl-L-glutaminyl-[histone H2A] + S-adenosyl-L-homocysteine + H(+)</text>
        <dbReference type="Rhea" id="RHEA:50904"/>
        <dbReference type="Rhea" id="RHEA-COMP:12837"/>
        <dbReference type="Rhea" id="RHEA-COMP:12839"/>
        <dbReference type="ChEBI" id="CHEBI:15378"/>
        <dbReference type="ChEBI" id="CHEBI:30011"/>
        <dbReference type="ChEBI" id="CHEBI:57856"/>
        <dbReference type="ChEBI" id="CHEBI:59789"/>
        <dbReference type="ChEBI" id="CHEBI:61891"/>
    </reaction>
</comment>
<keyword evidence="11" id="KW-1185">Reference proteome</keyword>
<comment type="caution">
    <text evidence="10">The sequence shown here is derived from an EMBL/GenBank/DDBJ whole genome shotgun (WGS) entry which is preliminary data.</text>
</comment>
<dbReference type="Proteomes" id="UP001189429">
    <property type="component" value="Unassembled WGS sequence"/>
</dbReference>
<dbReference type="PROSITE" id="PS00566">
    <property type="entry name" value="FIBRILLARIN"/>
    <property type="match status" value="1"/>
</dbReference>
<evidence type="ECO:0000256" key="3">
    <source>
        <dbReference type="ARBA" id="ARBA00022552"/>
    </source>
</evidence>
<dbReference type="Gene3D" id="3.40.50.150">
    <property type="entry name" value="Vaccinia Virus protein VP39"/>
    <property type="match status" value="1"/>
</dbReference>
<evidence type="ECO:0000256" key="9">
    <source>
        <dbReference type="SAM" id="MobiDB-lite"/>
    </source>
</evidence>
<gene>
    <name evidence="10" type="ORF">PCOR1329_LOCUS57020</name>
</gene>
<evidence type="ECO:0000313" key="10">
    <source>
        <dbReference type="EMBL" id="CAK0871071.1"/>
    </source>
</evidence>
<evidence type="ECO:0000256" key="8">
    <source>
        <dbReference type="ARBA" id="ARBA00047568"/>
    </source>
</evidence>
<dbReference type="PRINTS" id="PR00052">
    <property type="entry name" value="FIBRILLARIN"/>
</dbReference>
<dbReference type="EMBL" id="CAUYUJ010017034">
    <property type="protein sequence ID" value="CAK0871071.1"/>
    <property type="molecule type" value="Genomic_DNA"/>
</dbReference>
<organism evidence="10 11">
    <name type="scientific">Prorocentrum cordatum</name>
    <dbReference type="NCBI Taxonomy" id="2364126"/>
    <lineage>
        <taxon>Eukaryota</taxon>
        <taxon>Sar</taxon>
        <taxon>Alveolata</taxon>
        <taxon>Dinophyceae</taxon>
        <taxon>Prorocentrales</taxon>
        <taxon>Prorocentraceae</taxon>
        <taxon>Prorocentrum</taxon>
    </lineage>
</organism>
<sequence>MSAVADPKTRLVGGSPLAFFDIAAFACGSPPELKALARAAKTVAVDLEQASGALWNNMYKKRWPAFHDFLDHQGPQQWEGLYQDTLAGKTEVLLEVFDREKKPGFAMAAMPARVTFDADRGCYAAKYMSAREIPPEHIPECEGHRLRCCPPAVRDALQVRPIPGSGPGLYMDRVLPGFEGLQPGAGVELQWRMQEGSPFGWWYVHLDALDRDEGGALATATVTFRHFPSNSRFYRLQVRFGDSQMRPCKFGGFTGGIRSTTEAERKHWMTFFPRRKAFASAEAGSYTLILRLVLPTLKHLHTTSMPGLGTACGAHAATAAGGKGKGGKGKGGKGGKGKGKAKVVIEPHRFPGVFVSKGKDDSLVTRNLVPGESVYGEKRLAAEAEEGEEKVEYRVWNPFRSKLGAGIVGGIEQMPVKPGAKVLYLGGASGTTVSHVSDMIGPEGVVYAVEFSHRSGRDLTNMAKRRPNVVPIVEDARQPQRYRMLVGMVDVIFSDVAQPDQ</sequence>
<feature type="compositionally biased region" description="Basic residues" evidence="9">
    <location>
        <begin position="325"/>
        <end position="340"/>
    </location>
</feature>